<dbReference type="Proteomes" id="UP001500620">
    <property type="component" value="Unassembled WGS sequence"/>
</dbReference>
<proteinExistence type="inferred from homology"/>
<dbReference type="Gene3D" id="3.40.50.620">
    <property type="entry name" value="HUPs"/>
    <property type="match status" value="1"/>
</dbReference>
<evidence type="ECO:0000313" key="10">
    <source>
        <dbReference type="EMBL" id="GAA4256589.1"/>
    </source>
</evidence>
<comment type="similarity">
    <text evidence="7">Belongs to the QueC family.</text>
</comment>
<keyword evidence="4" id="KW-0547">Nucleotide-binding</keyword>
<comment type="pathway">
    <text evidence="1">Purine metabolism; 7-cyano-7-deazaguanine biosynthesis.</text>
</comment>
<keyword evidence="11" id="KW-1185">Reference proteome</keyword>
<evidence type="ECO:0000256" key="5">
    <source>
        <dbReference type="ARBA" id="ARBA00022833"/>
    </source>
</evidence>
<dbReference type="Pfam" id="PF06508">
    <property type="entry name" value="QueC"/>
    <property type="match status" value="1"/>
</dbReference>
<accession>A0ABP8DIF9</accession>
<evidence type="ECO:0000256" key="2">
    <source>
        <dbReference type="ARBA" id="ARBA00022598"/>
    </source>
</evidence>
<evidence type="ECO:0000256" key="4">
    <source>
        <dbReference type="ARBA" id="ARBA00022741"/>
    </source>
</evidence>
<dbReference type="InterPro" id="IPR018317">
    <property type="entry name" value="QueC"/>
</dbReference>
<sequence length="243" mass="26942">MPVTADGPQSGPGGEILLYSAGLDSFPAWHYLGRPRALYLDIGHHFRAQELASVRTLAVRCGIDLTVSDELDLSAWDTPQGDLIPARNLLLATLGALRADTIWCVGVKGDHAPDKSPEAFERMSVTLSELTQRPVRVDSPFWAWTKTEVVRWYVDAGLPVDDLLQTFSCLLPGDGFEHCGVCASCLRRWIALVNNGIEGRFAAPPWEWDLVHTYYMRAMRDGTYPEHRAEEFAAAMRTVGVTV</sequence>
<reference evidence="11" key="1">
    <citation type="journal article" date="2019" name="Int. J. Syst. Evol. Microbiol.">
        <title>The Global Catalogue of Microorganisms (GCM) 10K type strain sequencing project: providing services to taxonomists for standard genome sequencing and annotation.</title>
        <authorList>
            <consortium name="The Broad Institute Genomics Platform"/>
            <consortium name="The Broad Institute Genome Sequencing Center for Infectious Disease"/>
            <person name="Wu L."/>
            <person name="Ma J."/>
        </authorList>
    </citation>
    <scope>NUCLEOTIDE SEQUENCE [LARGE SCALE GENOMIC DNA]</scope>
    <source>
        <strain evidence="11">JCM 17441</strain>
    </source>
</reference>
<dbReference type="EC" id="6.3.4.20" evidence="8"/>
<evidence type="ECO:0000256" key="7">
    <source>
        <dbReference type="ARBA" id="ARBA00037993"/>
    </source>
</evidence>
<evidence type="ECO:0000256" key="8">
    <source>
        <dbReference type="ARBA" id="ARBA00039149"/>
    </source>
</evidence>
<organism evidence="10 11">
    <name type="scientific">Dactylosporangium darangshiense</name>
    <dbReference type="NCBI Taxonomy" id="579108"/>
    <lineage>
        <taxon>Bacteria</taxon>
        <taxon>Bacillati</taxon>
        <taxon>Actinomycetota</taxon>
        <taxon>Actinomycetes</taxon>
        <taxon>Micromonosporales</taxon>
        <taxon>Micromonosporaceae</taxon>
        <taxon>Dactylosporangium</taxon>
    </lineage>
</organism>
<dbReference type="SUPFAM" id="SSF52402">
    <property type="entry name" value="Adenine nucleotide alpha hydrolases-like"/>
    <property type="match status" value="1"/>
</dbReference>
<keyword evidence="2" id="KW-0436">Ligase</keyword>
<evidence type="ECO:0000313" key="11">
    <source>
        <dbReference type="Proteomes" id="UP001500620"/>
    </source>
</evidence>
<evidence type="ECO:0000256" key="6">
    <source>
        <dbReference type="ARBA" id="ARBA00022840"/>
    </source>
</evidence>
<gene>
    <name evidence="10" type="primary">queC_2</name>
    <name evidence="10" type="ORF">GCM10022255_070010</name>
</gene>
<dbReference type="EMBL" id="BAABAT010000024">
    <property type="protein sequence ID" value="GAA4256589.1"/>
    <property type="molecule type" value="Genomic_DNA"/>
</dbReference>
<dbReference type="PANTHER" id="PTHR42914">
    <property type="entry name" value="7-CYANO-7-DEAZAGUANINE SYNTHASE"/>
    <property type="match status" value="1"/>
</dbReference>
<dbReference type="PANTHER" id="PTHR42914:SF1">
    <property type="entry name" value="7-CYANO-7-DEAZAGUANINE SYNTHASE"/>
    <property type="match status" value="1"/>
</dbReference>
<comment type="caution">
    <text evidence="10">The sequence shown here is derived from an EMBL/GenBank/DDBJ whole genome shotgun (WGS) entry which is preliminary data.</text>
</comment>
<comment type="catalytic activity">
    <reaction evidence="9">
        <text>7-carboxy-7-carbaguanine + NH4(+) + 2 ATP = 7-cyano-7-carbaguanine + 2 AMP + 2 diphosphate + 2 H(+)</text>
        <dbReference type="Rhea" id="RHEA:27982"/>
        <dbReference type="ChEBI" id="CHEBI:15378"/>
        <dbReference type="ChEBI" id="CHEBI:28938"/>
        <dbReference type="ChEBI" id="CHEBI:30616"/>
        <dbReference type="ChEBI" id="CHEBI:33019"/>
        <dbReference type="ChEBI" id="CHEBI:45075"/>
        <dbReference type="ChEBI" id="CHEBI:61036"/>
        <dbReference type="ChEBI" id="CHEBI:456215"/>
        <dbReference type="EC" id="6.3.4.20"/>
    </reaction>
</comment>
<name>A0ABP8DIF9_9ACTN</name>
<keyword evidence="6" id="KW-0067">ATP-binding</keyword>
<keyword evidence="5" id="KW-0862">Zinc</keyword>
<evidence type="ECO:0000256" key="1">
    <source>
        <dbReference type="ARBA" id="ARBA00005061"/>
    </source>
</evidence>
<evidence type="ECO:0000256" key="9">
    <source>
        <dbReference type="ARBA" id="ARBA00047890"/>
    </source>
</evidence>
<keyword evidence="3" id="KW-0479">Metal-binding</keyword>
<evidence type="ECO:0000256" key="3">
    <source>
        <dbReference type="ARBA" id="ARBA00022723"/>
    </source>
</evidence>
<protein>
    <recommendedName>
        <fullName evidence="8">7-cyano-7-deazaguanine synthase</fullName>
        <ecNumber evidence="8">6.3.4.20</ecNumber>
    </recommendedName>
</protein>
<dbReference type="InterPro" id="IPR014729">
    <property type="entry name" value="Rossmann-like_a/b/a_fold"/>
</dbReference>